<reference evidence="1" key="1">
    <citation type="journal article" date="2014" name="Front. Microbiol.">
        <title>High frequency of phylogenetically diverse reductive dehalogenase-homologous genes in deep subseafloor sedimentary metagenomes.</title>
        <authorList>
            <person name="Kawai M."/>
            <person name="Futagami T."/>
            <person name="Toyoda A."/>
            <person name="Takaki Y."/>
            <person name="Nishi S."/>
            <person name="Hori S."/>
            <person name="Arai W."/>
            <person name="Tsubouchi T."/>
            <person name="Morono Y."/>
            <person name="Uchiyama I."/>
            <person name="Ito T."/>
            <person name="Fujiyama A."/>
            <person name="Inagaki F."/>
            <person name="Takami H."/>
        </authorList>
    </citation>
    <scope>NUCLEOTIDE SEQUENCE</scope>
    <source>
        <strain evidence="1">Expedition CK06-06</strain>
    </source>
</reference>
<feature type="non-terminal residue" evidence="1">
    <location>
        <position position="1"/>
    </location>
</feature>
<evidence type="ECO:0000313" key="1">
    <source>
        <dbReference type="EMBL" id="GAG87501.1"/>
    </source>
</evidence>
<dbReference type="EMBL" id="BART01012962">
    <property type="protein sequence ID" value="GAG87501.1"/>
    <property type="molecule type" value="Genomic_DNA"/>
</dbReference>
<protein>
    <submittedName>
        <fullName evidence="1">Uncharacterized protein</fullName>
    </submittedName>
</protein>
<organism evidence="1">
    <name type="scientific">marine sediment metagenome</name>
    <dbReference type="NCBI Taxonomy" id="412755"/>
    <lineage>
        <taxon>unclassified sequences</taxon>
        <taxon>metagenomes</taxon>
        <taxon>ecological metagenomes</taxon>
    </lineage>
</organism>
<dbReference type="AlphaFoldDB" id="X1CTH5"/>
<accession>X1CTH5</accession>
<sequence>NEVNGLLAQQQETGMFDEERQGAIASTEIKYTYT</sequence>
<gene>
    <name evidence="1" type="ORF">S01H4_26771</name>
</gene>
<comment type="caution">
    <text evidence="1">The sequence shown here is derived from an EMBL/GenBank/DDBJ whole genome shotgun (WGS) entry which is preliminary data.</text>
</comment>
<proteinExistence type="predicted"/>
<name>X1CTH5_9ZZZZ</name>